<dbReference type="Proteomes" id="UP000265703">
    <property type="component" value="Unassembled WGS sequence"/>
</dbReference>
<proteinExistence type="predicted"/>
<organism evidence="2 3">
    <name type="scientific">Glomus cerebriforme</name>
    <dbReference type="NCBI Taxonomy" id="658196"/>
    <lineage>
        <taxon>Eukaryota</taxon>
        <taxon>Fungi</taxon>
        <taxon>Fungi incertae sedis</taxon>
        <taxon>Mucoromycota</taxon>
        <taxon>Glomeromycotina</taxon>
        <taxon>Glomeromycetes</taxon>
        <taxon>Glomerales</taxon>
        <taxon>Glomeraceae</taxon>
        <taxon>Glomus</taxon>
    </lineage>
</organism>
<protein>
    <submittedName>
        <fullName evidence="2">Uncharacterized protein</fullName>
    </submittedName>
</protein>
<feature type="compositionally biased region" description="Low complexity" evidence="1">
    <location>
        <begin position="80"/>
        <end position="114"/>
    </location>
</feature>
<dbReference type="OrthoDB" id="2311511at2759"/>
<evidence type="ECO:0000313" key="2">
    <source>
        <dbReference type="EMBL" id="RIA93496.1"/>
    </source>
</evidence>
<accession>A0A397T9C7</accession>
<gene>
    <name evidence="2" type="ORF">C1645_762431</name>
</gene>
<evidence type="ECO:0000313" key="3">
    <source>
        <dbReference type="Proteomes" id="UP000265703"/>
    </source>
</evidence>
<sequence>MSLQDNFSNFPPLEKAIRLSTYLICDRPAREIRNCLNELINSINKQLSVMTSIPKRRASFSAKTTIYGSNTINTINTINTQNIPTRTPSRTPSRTPTTPRYSISPKTPTTPTTPRVLTHHKSSHTISNNNSINNNNNVSKQVIKTPYYWQTLYINTKICLMDLEYWERGIGHPENRTSDSFFKQPNLIKICLEVKTMDQKKVIESILTDLGKIQEVVLEKVIRVE</sequence>
<feature type="region of interest" description="Disordered" evidence="1">
    <location>
        <begin position="80"/>
        <end position="134"/>
    </location>
</feature>
<keyword evidence="3" id="KW-1185">Reference proteome</keyword>
<reference evidence="2 3" key="1">
    <citation type="submission" date="2018-06" db="EMBL/GenBank/DDBJ databases">
        <title>Comparative genomics reveals the genomic features of Rhizophagus irregularis, R. cerebriforme, R. diaphanum and Gigaspora rosea, and their symbiotic lifestyle signature.</title>
        <authorList>
            <person name="Morin E."/>
            <person name="San Clemente H."/>
            <person name="Chen E.C.H."/>
            <person name="De La Providencia I."/>
            <person name="Hainaut M."/>
            <person name="Kuo A."/>
            <person name="Kohler A."/>
            <person name="Murat C."/>
            <person name="Tang N."/>
            <person name="Roy S."/>
            <person name="Loubradou J."/>
            <person name="Henrissat B."/>
            <person name="Grigoriev I.V."/>
            <person name="Corradi N."/>
            <person name="Roux C."/>
            <person name="Martin F.M."/>
        </authorList>
    </citation>
    <scope>NUCLEOTIDE SEQUENCE [LARGE SCALE GENOMIC DNA]</scope>
    <source>
        <strain evidence="2 3">DAOM 227022</strain>
    </source>
</reference>
<dbReference type="AlphaFoldDB" id="A0A397T9C7"/>
<name>A0A397T9C7_9GLOM</name>
<dbReference type="EMBL" id="QKYT01000103">
    <property type="protein sequence ID" value="RIA93496.1"/>
    <property type="molecule type" value="Genomic_DNA"/>
</dbReference>
<evidence type="ECO:0000256" key="1">
    <source>
        <dbReference type="SAM" id="MobiDB-lite"/>
    </source>
</evidence>
<comment type="caution">
    <text evidence="2">The sequence shown here is derived from an EMBL/GenBank/DDBJ whole genome shotgun (WGS) entry which is preliminary data.</text>
</comment>